<sequence>MSVEREFVVDGETFLVRLGEDGRYDCVWLTGPNPGYGFGSGAPAAFGMRDGHSPTPAALPSGPASDERVTDGIRDFLSAIDPKTGFICG</sequence>
<dbReference type="EMBL" id="BAABLP010000001">
    <property type="protein sequence ID" value="GAA4737974.1"/>
    <property type="molecule type" value="Genomic_DNA"/>
</dbReference>
<accession>A0ABP8YXH8</accession>
<evidence type="ECO:0000313" key="1">
    <source>
        <dbReference type="EMBL" id="GAA4737974.1"/>
    </source>
</evidence>
<protein>
    <submittedName>
        <fullName evidence="1">Uncharacterized protein</fullName>
    </submittedName>
</protein>
<dbReference type="Proteomes" id="UP001500121">
    <property type="component" value="Unassembled WGS sequence"/>
</dbReference>
<gene>
    <name evidence="1" type="ORF">GCM10025783_05600</name>
</gene>
<proteinExistence type="predicted"/>
<evidence type="ECO:0000313" key="2">
    <source>
        <dbReference type="Proteomes" id="UP001500121"/>
    </source>
</evidence>
<dbReference type="RefSeq" id="WP_345479413.1">
    <property type="nucleotide sequence ID" value="NZ_BAABLP010000001.1"/>
</dbReference>
<name>A0ABP8YXH8_9MICO</name>
<comment type="caution">
    <text evidence="1">The sequence shown here is derived from an EMBL/GenBank/DDBJ whole genome shotgun (WGS) entry which is preliminary data.</text>
</comment>
<reference evidence="2" key="1">
    <citation type="journal article" date="2019" name="Int. J. Syst. Evol. Microbiol.">
        <title>The Global Catalogue of Microorganisms (GCM) 10K type strain sequencing project: providing services to taxonomists for standard genome sequencing and annotation.</title>
        <authorList>
            <consortium name="The Broad Institute Genomics Platform"/>
            <consortium name="The Broad Institute Genome Sequencing Center for Infectious Disease"/>
            <person name="Wu L."/>
            <person name="Ma J."/>
        </authorList>
    </citation>
    <scope>NUCLEOTIDE SEQUENCE [LARGE SCALE GENOMIC DNA]</scope>
    <source>
        <strain evidence="2">JCM 19015</strain>
    </source>
</reference>
<keyword evidence="2" id="KW-1185">Reference proteome</keyword>
<organism evidence="1 2">
    <name type="scientific">Amnibacterium soli</name>
    <dbReference type="NCBI Taxonomy" id="1282736"/>
    <lineage>
        <taxon>Bacteria</taxon>
        <taxon>Bacillati</taxon>
        <taxon>Actinomycetota</taxon>
        <taxon>Actinomycetes</taxon>
        <taxon>Micrococcales</taxon>
        <taxon>Microbacteriaceae</taxon>
        <taxon>Amnibacterium</taxon>
    </lineage>
</organism>